<organism evidence="1 2">
    <name type="scientific">Yasminevirus sp. GU-2018</name>
    <dbReference type="NCBI Taxonomy" id="2420051"/>
    <lineage>
        <taxon>Viruses</taxon>
        <taxon>Varidnaviria</taxon>
        <taxon>Bamfordvirae</taxon>
        <taxon>Nucleocytoviricota</taxon>
        <taxon>Megaviricetes</taxon>
        <taxon>Imitervirales</taxon>
        <taxon>Mimiviridae</taxon>
        <taxon>Klosneuvirinae</taxon>
        <taxon>Yasminevirus</taxon>
        <taxon>Yasminevirus saudimassiliense</taxon>
    </lineage>
</organism>
<sequence>MGFLTRMFLRNIMDFFEISTEDVYFFNETHITFYTDSGKSNLVVFKFPDDMKQTYHETITNVVKSKNKMTLFVADSYVHCLSVGHTAYPSSKASPTTFGWAYSP</sequence>
<name>A0A5K0U8R1_9VIRU</name>
<evidence type="ECO:0000313" key="1">
    <source>
        <dbReference type="EMBL" id="VBB17864.1"/>
    </source>
</evidence>
<proteinExistence type="predicted"/>
<dbReference type="Proteomes" id="UP000594342">
    <property type="component" value="Unassembled WGS sequence"/>
</dbReference>
<gene>
    <name evidence="1" type="ORF">YASMINEVIRUS_327</name>
</gene>
<evidence type="ECO:0000313" key="2">
    <source>
        <dbReference type="Proteomes" id="UP000594342"/>
    </source>
</evidence>
<reference evidence="1 2" key="1">
    <citation type="submission" date="2018-10" db="EMBL/GenBank/DDBJ databases">
        <authorList>
            <consortium name="IHU Genomes"/>
        </authorList>
    </citation>
    <scope>NUCLEOTIDE SEQUENCE [LARGE SCALE GENOMIC DNA]</scope>
    <source>
        <strain evidence="1 2">A1</strain>
    </source>
</reference>
<keyword evidence="2" id="KW-1185">Reference proteome</keyword>
<dbReference type="EMBL" id="UPSH01000001">
    <property type="protein sequence ID" value="VBB17864.1"/>
    <property type="molecule type" value="Genomic_DNA"/>
</dbReference>
<comment type="caution">
    <text evidence="1">The sequence shown here is derived from an EMBL/GenBank/DDBJ whole genome shotgun (WGS) entry which is preliminary data.</text>
</comment>
<protein>
    <submittedName>
        <fullName evidence="1">Uncharacterized protein</fullName>
    </submittedName>
</protein>
<accession>A0A5K0U8R1</accession>